<dbReference type="EMBL" id="JACBKZ010000009">
    <property type="protein sequence ID" value="KAF5942855.1"/>
    <property type="molecule type" value="Genomic_DNA"/>
</dbReference>
<evidence type="ECO:0000313" key="3">
    <source>
        <dbReference type="Proteomes" id="UP000593564"/>
    </source>
</evidence>
<reference evidence="3" key="1">
    <citation type="journal article" date="2020" name="Nat. Commun.">
        <title>Genome assembly of wild tea tree DASZ reveals pedigree and selection history of tea varieties.</title>
        <authorList>
            <person name="Zhang W."/>
            <person name="Zhang Y."/>
            <person name="Qiu H."/>
            <person name="Guo Y."/>
            <person name="Wan H."/>
            <person name="Zhang X."/>
            <person name="Scossa F."/>
            <person name="Alseekh S."/>
            <person name="Zhang Q."/>
            <person name="Wang P."/>
            <person name="Xu L."/>
            <person name="Schmidt M.H."/>
            <person name="Jia X."/>
            <person name="Li D."/>
            <person name="Zhu A."/>
            <person name="Guo F."/>
            <person name="Chen W."/>
            <person name="Ni D."/>
            <person name="Usadel B."/>
            <person name="Fernie A.R."/>
            <person name="Wen W."/>
        </authorList>
    </citation>
    <scope>NUCLEOTIDE SEQUENCE [LARGE SCALE GENOMIC DNA]</scope>
    <source>
        <strain evidence="3">cv. G240</strain>
    </source>
</reference>
<organism evidence="2 3">
    <name type="scientific">Camellia sinensis</name>
    <name type="common">Tea plant</name>
    <name type="synonym">Thea sinensis</name>
    <dbReference type="NCBI Taxonomy" id="4442"/>
    <lineage>
        <taxon>Eukaryota</taxon>
        <taxon>Viridiplantae</taxon>
        <taxon>Streptophyta</taxon>
        <taxon>Embryophyta</taxon>
        <taxon>Tracheophyta</taxon>
        <taxon>Spermatophyta</taxon>
        <taxon>Magnoliopsida</taxon>
        <taxon>eudicotyledons</taxon>
        <taxon>Gunneridae</taxon>
        <taxon>Pentapetalae</taxon>
        <taxon>asterids</taxon>
        <taxon>Ericales</taxon>
        <taxon>Theaceae</taxon>
        <taxon>Camellia</taxon>
    </lineage>
</organism>
<dbReference type="Proteomes" id="UP000593564">
    <property type="component" value="Unassembled WGS sequence"/>
</dbReference>
<dbReference type="AlphaFoldDB" id="A0A7J7GRM6"/>
<proteinExistence type="predicted"/>
<accession>A0A7J7GRM6</accession>
<protein>
    <submittedName>
        <fullName evidence="2">Uncharacterized protein</fullName>
    </submittedName>
</protein>
<name>A0A7J7GRM6_CAMSI</name>
<sequence>MIGLAPCSIIFRAGQDYSESANGLPISPQSSGLSSSRTEVSRTWIPPRHGTLKANCDVVLQPGTSKASIAVLIRDCYGSVVNGAVRMKAVGVSHARRSHGDSMGMSFSSFP</sequence>
<feature type="compositionally biased region" description="Low complexity" evidence="1">
    <location>
        <begin position="23"/>
        <end position="36"/>
    </location>
</feature>
<evidence type="ECO:0000256" key="1">
    <source>
        <dbReference type="SAM" id="MobiDB-lite"/>
    </source>
</evidence>
<keyword evidence="3" id="KW-1185">Reference proteome</keyword>
<gene>
    <name evidence="2" type="ORF">HYC85_020497</name>
</gene>
<feature type="region of interest" description="Disordered" evidence="1">
    <location>
        <begin position="22"/>
        <end position="41"/>
    </location>
</feature>
<comment type="caution">
    <text evidence="2">The sequence shown here is derived from an EMBL/GenBank/DDBJ whole genome shotgun (WGS) entry which is preliminary data.</text>
</comment>
<evidence type="ECO:0000313" key="2">
    <source>
        <dbReference type="EMBL" id="KAF5942855.1"/>
    </source>
</evidence>
<reference evidence="2 3" key="2">
    <citation type="submission" date="2020-07" db="EMBL/GenBank/DDBJ databases">
        <title>Genome assembly of wild tea tree DASZ reveals pedigree and selection history of tea varieties.</title>
        <authorList>
            <person name="Zhang W."/>
        </authorList>
    </citation>
    <scope>NUCLEOTIDE SEQUENCE [LARGE SCALE GENOMIC DNA]</scope>
    <source>
        <strain evidence="3">cv. G240</strain>
        <tissue evidence="2">Leaf</tissue>
    </source>
</reference>